<accession>A0A3M7T9W6</accession>
<reference evidence="12 13" key="1">
    <citation type="journal article" date="2018" name="Sci. Rep.">
        <title>Genomic signatures of local adaptation to the degree of environmental predictability in rotifers.</title>
        <authorList>
            <person name="Franch-Gras L."/>
            <person name="Hahn C."/>
            <person name="Garcia-Roger E.M."/>
            <person name="Carmona M.J."/>
            <person name="Serra M."/>
            <person name="Gomez A."/>
        </authorList>
    </citation>
    <scope>NUCLEOTIDE SEQUENCE [LARGE SCALE GENOMIC DNA]</scope>
    <source>
        <strain evidence="12">HYR1</strain>
    </source>
</reference>
<keyword evidence="4 10" id="KW-0547">Nucleotide-binding</keyword>
<evidence type="ECO:0000256" key="4">
    <source>
        <dbReference type="ARBA" id="ARBA00022741"/>
    </source>
</evidence>
<dbReference type="FunFam" id="1.20.1200.10:FF:000001">
    <property type="entry name" value="Cob(I)yrinic acid a,c-diamide adenosyltransferase"/>
    <property type="match status" value="1"/>
</dbReference>
<dbReference type="GO" id="GO:0008817">
    <property type="term" value="F:corrinoid adenosyltransferase activity"/>
    <property type="evidence" value="ECO:0007669"/>
    <property type="project" value="TreeGrafter"/>
</dbReference>
<keyword evidence="13" id="KW-1185">Reference proteome</keyword>
<evidence type="ECO:0000313" key="12">
    <source>
        <dbReference type="EMBL" id="RNA44876.1"/>
    </source>
</evidence>
<comment type="similarity">
    <text evidence="1 10">Belongs to the Cob(I)alamin adenosyltransferase family.</text>
</comment>
<evidence type="ECO:0000256" key="1">
    <source>
        <dbReference type="ARBA" id="ARBA00007487"/>
    </source>
</evidence>
<dbReference type="Gene3D" id="1.20.1200.10">
    <property type="entry name" value="Cobalamin adenosyltransferase-like"/>
    <property type="match status" value="1"/>
</dbReference>
<keyword evidence="5 10" id="KW-0067">ATP-binding</keyword>
<keyword evidence="3 10" id="KW-0808">Transferase</keyword>
<evidence type="ECO:0000256" key="5">
    <source>
        <dbReference type="ARBA" id="ARBA00022840"/>
    </source>
</evidence>
<dbReference type="PANTHER" id="PTHR12213">
    <property type="entry name" value="CORRINOID ADENOSYLTRANSFERASE"/>
    <property type="match status" value="1"/>
</dbReference>
<sequence>MMQRENKRFVSSTTTCKSAKTNLSDAETQRKIRIYTRTGDKGTTSLFTGERRPKNDIFFEALGNTDELNSSIGLTREYCLEMAKNNPNLKQTSEIIESILIKIQSTLLDIGSHLATPKSRANQKQLERISTFDSKLIAELEQYIDKFESELPVLRNFILPSGGKCAGSLHISRSICRRLERSIQPLLQSNDIDASVQSYINRLSDFLFVCARYAAMKEGKEETVYKKNN</sequence>
<evidence type="ECO:0000256" key="6">
    <source>
        <dbReference type="ARBA" id="ARBA00051988"/>
    </source>
</evidence>
<name>A0A3M7T9W6_BRAPC</name>
<dbReference type="PANTHER" id="PTHR12213:SF0">
    <property type="entry name" value="CORRINOID ADENOSYLTRANSFERASE MMAB"/>
    <property type="match status" value="1"/>
</dbReference>
<dbReference type="InterPro" id="IPR016030">
    <property type="entry name" value="CblAdoTrfase-like"/>
</dbReference>
<dbReference type="GO" id="GO:0009235">
    <property type="term" value="P:cobalamin metabolic process"/>
    <property type="evidence" value="ECO:0007669"/>
    <property type="project" value="UniProtKB-ARBA"/>
</dbReference>
<evidence type="ECO:0000256" key="9">
    <source>
        <dbReference type="ARBA" id="ARBA00075216"/>
    </source>
</evidence>
<evidence type="ECO:0000256" key="7">
    <source>
        <dbReference type="ARBA" id="ARBA00056747"/>
    </source>
</evidence>
<dbReference type="EMBL" id="REGN01000046">
    <property type="protein sequence ID" value="RNA44876.1"/>
    <property type="molecule type" value="Genomic_DNA"/>
</dbReference>
<dbReference type="GO" id="GO:0005524">
    <property type="term" value="F:ATP binding"/>
    <property type="evidence" value="ECO:0007669"/>
    <property type="project" value="UniProtKB-UniRule"/>
</dbReference>
<evidence type="ECO:0000256" key="2">
    <source>
        <dbReference type="ARBA" id="ARBA00011233"/>
    </source>
</evidence>
<dbReference type="Proteomes" id="UP000276133">
    <property type="component" value="Unassembled WGS sequence"/>
</dbReference>
<evidence type="ECO:0000256" key="8">
    <source>
        <dbReference type="ARBA" id="ARBA00071654"/>
    </source>
</evidence>
<evidence type="ECO:0000256" key="10">
    <source>
        <dbReference type="RuleBase" id="RU366026"/>
    </source>
</evidence>
<dbReference type="STRING" id="10195.A0A3M7T9W6"/>
<comment type="catalytic activity">
    <reaction evidence="6">
        <text>cob(I)alamin-[corrinoid adenosyltransferase] + ATP = apo-[corrinoid adenosyltransferase] + adenosylcob(III)alamin + triphosphate</text>
        <dbReference type="Rhea" id="RHEA:56796"/>
        <dbReference type="Rhea" id="RHEA-COMP:14743"/>
        <dbReference type="Rhea" id="RHEA-COMP:14744"/>
        <dbReference type="ChEBI" id="CHEBI:18036"/>
        <dbReference type="ChEBI" id="CHEBI:18408"/>
        <dbReference type="ChEBI" id="CHEBI:30616"/>
        <dbReference type="ChEBI" id="CHEBI:60488"/>
        <dbReference type="ChEBI" id="CHEBI:83228"/>
    </reaction>
    <physiologicalReaction direction="left-to-right" evidence="6">
        <dbReference type="Rhea" id="RHEA:56797"/>
    </physiologicalReaction>
</comment>
<comment type="subunit">
    <text evidence="2">Homotrimer.</text>
</comment>
<dbReference type="NCBIfam" id="TIGR00636">
    <property type="entry name" value="PduO_Nterm"/>
    <property type="match status" value="1"/>
</dbReference>
<comment type="caution">
    <text evidence="12">The sequence shown here is derived from an EMBL/GenBank/DDBJ whole genome shotgun (WGS) entry which is preliminary data.</text>
</comment>
<dbReference type="SUPFAM" id="SSF89028">
    <property type="entry name" value="Cobalamin adenosyltransferase-like"/>
    <property type="match status" value="1"/>
</dbReference>
<proteinExistence type="inferred from homology"/>
<dbReference type="OrthoDB" id="549173at2759"/>
<comment type="function">
    <text evidence="7">Converts cob(I)alamin to adenosylcobalamin (adenosylcob(III)alamin), a coenzyme for methylmalonyl-CoA mutase, therefore participates in the final step of the vitamin B12 conversion. Generates adenosylcobalamin (AdoCbl) and directly delivers the cofactor to MUT in a transfer that is stimulated by ATP-binding to MMAB and gated by MMAA.</text>
</comment>
<feature type="domain" description="Cobalamin adenosyltransferase-like" evidence="11">
    <location>
        <begin position="34"/>
        <end position="214"/>
    </location>
</feature>
<evidence type="ECO:0000259" key="11">
    <source>
        <dbReference type="Pfam" id="PF01923"/>
    </source>
</evidence>
<dbReference type="InterPro" id="IPR036451">
    <property type="entry name" value="CblAdoTrfase-like_sf"/>
</dbReference>
<gene>
    <name evidence="12" type="ORF">BpHYR1_034827</name>
</gene>
<protein>
    <recommendedName>
        <fullName evidence="8">Corrinoid adenosyltransferase MMAB</fullName>
    </recommendedName>
    <alternativeName>
        <fullName evidence="9">ATP:co(I)rrinoid adenosyltransferase MMAB</fullName>
    </alternativeName>
</protein>
<dbReference type="Pfam" id="PF01923">
    <property type="entry name" value="Cob_adeno_trans"/>
    <property type="match status" value="1"/>
</dbReference>
<evidence type="ECO:0000256" key="3">
    <source>
        <dbReference type="ARBA" id="ARBA00022679"/>
    </source>
</evidence>
<dbReference type="InterPro" id="IPR029499">
    <property type="entry name" value="PduO-typ"/>
</dbReference>
<dbReference type="AlphaFoldDB" id="A0A3M7T9W6"/>
<organism evidence="12 13">
    <name type="scientific">Brachionus plicatilis</name>
    <name type="common">Marine rotifer</name>
    <name type="synonym">Brachionus muelleri</name>
    <dbReference type="NCBI Taxonomy" id="10195"/>
    <lineage>
        <taxon>Eukaryota</taxon>
        <taxon>Metazoa</taxon>
        <taxon>Spiralia</taxon>
        <taxon>Gnathifera</taxon>
        <taxon>Rotifera</taxon>
        <taxon>Eurotatoria</taxon>
        <taxon>Monogononta</taxon>
        <taxon>Pseudotrocha</taxon>
        <taxon>Ploima</taxon>
        <taxon>Brachionidae</taxon>
        <taxon>Brachionus</taxon>
    </lineage>
</organism>
<evidence type="ECO:0000313" key="13">
    <source>
        <dbReference type="Proteomes" id="UP000276133"/>
    </source>
</evidence>